<keyword evidence="7" id="KW-0594">Phospholipid biosynthesis</keyword>
<dbReference type="InterPro" id="IPR002123">
    <property type="entry name" value="Plipid/glycerol_acylTrfase"/>
</dbReference>
<keyword evidence="4 7" id="KW-0808">Transferase</keyword>
<evidence type="ECO:0000256" key="6">
    <source>
        <dbReference type="ARBA" id="ARBA00023315"/>
    </source>
</evidence>
<keyword evidence="6 7" id="KW-0012">Acyltransferase</keyword>
<keyword evidence="8" id="KW-1133">Transmembrane helix</keyword>
<evidence type="ECO:0000256" key="2">
    <source>
        <dbReference type="ARBA" id="ARBA00008655"/>
    </source>
</evidence>
<comment type="domain">
    <text evidence="7">The HXXXXD motif is essential for acyltransferase activity and may constitute the binding site for the phosphate moiety of the glycerol-3-phosphate.</text>
</comment>
<dbReference type="NCBIfam" id="TIGR00530">
    <property type="entry name" value="AGP_acyltrn"/>
    <property type="match status" value="1"/>
</dbReference>
<gene>
    <name evidence="10" type="ORF">OW763_08270</name>
</gene>
<accession>A0ABT4CZD8</accession>
<dbReference type="InterPro" id="IPR004552">
    <property type="entry name" value="AGP_acyltrans"/>
</dbReference>
<comment type="similarity">
    <text evidence="2 7">Belongs to the 1-acyl-sn-glycerol-3-phosphate acyltransferase family.</text>
</comment>
<evidence type="ECO:0000256" key="4">
    <source>
        <dbReference type="ARBA" id="ARBA00022679"/>
    </source>
</evidence>
<evidence type="ECO:0000313" key="11">
    <source>
        <dbReference type="Proteomes" id="UP001078443"/>
    </source>
</evidence>
<evidence type="ECO:0000259" key="9">
    <source>
        <dbReference type="SMART" id="SM00563"/>
    </source>
</evidence>
<sequence>MKTVLVYIYFAFNMIVTIFFKIKLNYLRKHKTKEETEKYIHKIVINWANNLLKVVGVTIKAEGLENIPEEACCFVGNHQGNFDILAIIAAIDKPIGFIAKKELKKLKIVSGWMKEIKCVFIDRSDIRESLKAINEGAENLKNGHSMVIFPEGTRSRERQMGEFKKGSLKMALKAKAPIVPVTIDGSYKIFEKNNGRFRKGDIKLIVGKPIYINNMTREEQKKLSKLVKNEIEKNL</sequence>
<name>A0ABT4CZD8_9CLOT</name>
<evidence type="ECO:0000256" key="3">
    <source>
        <dbReference type="ARBA" id="ARBA00022516"/>
    </source>
</evidence>
<comment type="catalytic activity">
    <reaction evidence="7">
        <text>a 1-acyl-sn-glycero-3-phosphate + an acyl-CoA = a 1,2-diacyl-sn-glycero-3-phosphate + CoA</text>
        <dbReference type="Rhea" id="RHEA:19709"/>
        <dbReference type="ChEBI" id="CHEBI:57287"/>
        <dbReference type="ChEBI" id="CHEBI:57970"/>
        <dbReference type="ChEBI" id="CHEBI:58342"/>
        <dbReference type="ChEBI" id="CHEBI:58608"/>
        <dbReference type="EC" id="2.3.1.51"/>
    </reaction>
</comment>
<feature type="transmembrane region" description="Helical" evidence="8">
    <location>
        <begin position="6"/>
        <end position="24"/>
    </location>
</feature>
<dbReference type="SMART" id="SM00563">
    <property type="entry name" value="PlsC"/>
    <property type="match status" value="1"/>
</dbReference>
<evidence type="ECO:0000256" key="1">
    <source>
        <dbReference type="ARBA" id="ARBA00005189"/>
    </source>
</evidence>
<dbReference type="CDD" id="cd07989">
    <property type="entry name" value="LPLAT_AGPAT-like"/>
    <property type="match status" value="1"/>
</dbReference>
<evidence type="ECO:0000256" key="8">
    <source>
        <dbReference type="SAM" id="Phobius"/>
    </source>
</evidence>
<dbReference type="Proteomes" id="UP001078443">
    <property type="component" value="Unassembled WGS sequence"/>
</dbReference>
<evidence type="ECO:0000256" key="5">
    <source>
        <dbReference type="ARBA" id="ARBA00023098"/>
    </source>
</evidence>
<keyword evidence="5 7" id="KW-0443">Lipid metabolism</keyword>
<keyword evidence="11" id="KW-1185">Reference proteome</keyword>
<keyword evidence="3 7" id="KW-0444">Lipid biosynthesis</keyword>
<reference evidence="10" key="1">
    <citation type="submission" date="2022-12" db="EMBL/GenBank/DDBJ databases">
        <authorList>
            <person name="Wang J."/>
        </authorList>
    </citation>
    <scope>NUCLEOTIDE SEQUENCE</scope>
    <source>
        <strain evidence="10">HY-45-18</strain>
    </source>
</reference>
<dbReference type="SUPFAM" id="SSF69593">
    <property type="entry name" value="Glycerol-3-phosphate (1)-acyltransferase"/>
    <property type="match status" value="1"/>
</dbReference>
<organism evidence="10 11">
    <name type="scientific">Clostridium aestuarii</name>
    <dbReference type="NCBI Taxonomy" id="338193"/>
    <lineage>
        <taxon>Bacteria</taxon>
        <taxon>Bacillati</taxon>
        <taxon>Bacillota</taxon>
        <taxon>Clostridia</taxon>
        <taxon>Eubacteriales</taxon>
        <taxon>Clostridiaceae</taxon>
        <taxon>Clostridium</taxon>
    </lineage>
</organism>
<protein>
    <recommendedName>
        <fullName evidence="7">1-acyl-sn-glycerol-3-phosphate acyltransferase</fullName>
        <ecNumber evidence="7">2.3.1.51</ecNumber>
    </recommendedName>
</protein>
<dbReference type="RefSeq" id="WP_268040625.1">
    <property type="nucleotide sequence ID" value="NZ_JAPQER010000002.1"/>
</dbReference>
<evidence type="ECO:0000313" key="10">
    <source>
        <dbReference type="EMBL" id="MCY6484351.1"/>
    </source>
</evidence>
<comment type="caution">
    <text evidence="10">The sequence shown here is derived from an EMBL/GenBank/DDBJ whole genome shotgun (WGS) entry which is preliminary data.</text>
</comment>
<feature type="domain" description="Phospholipid/glycerol acyltransferase" evidence="9">
    <location>
        <begin position="72"/>
        <end position="186"/>
    </location>
</feature>
<dbReference type="PANTHER" id="PTHR10434">
    <property type="entry name" value="1-ACYL-SN-GLYCEROL-3-PHOSPHATE ACYLTRANSFERASE"/>
    <property type="match status" value="1"/>
</dbReference>
<evidence type="ECO:0000256" key="7">
    <source>
        <dbReference type="RuleBase" id="RU361267"/>
    </source>
</evidence>
<dbReference type="PANTHER" id="PTHR10434:SF64">
    <property type="entry name" value="1-ACYL-SN-GLYCEROL-3-PHOSPHATE ACYLTRANSFERASE-RELATED"/>
    <property type="match status" value="1"/>
</dbReference>
<comment type="pathway">
    <text evidence="1">Lipid metabolism.</text>
</comment>
<dbReference type="Pfam" id="PF01553">
    <property type="entry name" value="Acyltransferase"/>
    <property type="match status" value="1"/>
</dbReference>
<keyword evidence="8" id="KW-0812">Transmembrane</keyword>
<proteinExistence type="inferred from homology"/>
<keyword evidence="8" id="KW-0472">Membrane</keyword>
<keyword evidence="7" id="KW-1208">Phospholipid metabolism</keyword>
<dbReference type="EMBL" id="JAPQER010000002">
    <property type="protein sequence ID" value="MCY6484351.1"/>
    <property type="molecule type" value="Genomic_DNA"/>
</dbReference>
<dbReference type="EC" id="2.3.1.51" evidence="7"/>
<dbReference type="GO" id="GO:0016746">
    <property type="term" value="F:acyltransferase activity"/>
    <property type="evidence" value="ECO:0007669"/>
    <property type="project" value="UniProtKB-KW"/>
</dbReference>